<evidence type="ECO:0000313" key="7">
    <source>
        <dbReference type="EMBL" id="EPX84060.1"/>
    </source>
</evidence>
<dbReference type="PANTHER" id="PTHR38097">
    <property type="match status" value="1"/>
</dbReference>
<gene>
    <name evidence="7" type="ORF">Salmuc_01835</name>
</gene>
<evidence type="ECO:0000256" key="1">
    <source>
        <dbReference type="ARBA" id="ARBA00004453"/>
    </source>
</evidence>
<dbReference type="AlphaFoldDB" id="S9S1I4"/>
<organism evidence="7 8">
    <name type="scientific">Salipiger mucosus DSM 16094</name>
    <dbReference type="NCBI Taxonomy" id="1123237"/>
    <lineage>
        <taxon>Bacteria</taxon>
        <taxon>Pseudomonadati</taxon>
        <taxon>Pseudomonadota</taxon>
        <taxon>Alphaproteobacteria</taxon>
        <taxon>Rhodobacterales</taxon>
        <taxon>Roseobacteraceae</taxon>
        <taxon>Salipiger</taxon>
    </lineage>
</organism>
<dbReference type="GO" id="GO:0032993">
    <property type="term" value="C:protein-DNA complex"/>
    <property type="evidence" value="ECO:0007669"/>
    <property type="project" value="TreeGrafter"/>
</dbReference>
<comment type="subcellular location">
    <subcellularLocation>
        <location evidence="1">Cytoplasm</location>
        <location evidence="1">Nucleoid</location>
    </subcellularLocation>
</comment>
<dbReference type="EMBL" id="APVH01000013">
    <property type="protein sequence ID" value="EPX84060.1"/>
    <property type="molecule type" value="Genomic_DNA"/>
</dbReference>
<dbReference type="PANTHER" id="PTHR38097:SF2">
    <property type="entry name" value="DNA-BINDING PROTEIN STPA"/>
    <property type="match status" value="1"/>
</dbReference>
<evidence type="ECO:0000256" key="4">
    <source>
        <dbReference type="ARBA" id="ARBA00023125"/>
    </source>
</evidence>
<dbReference type="InterPro" id="IPR037150">
    <property type="entry name" value="H-NS_C_dom_sf"/>
</dbReference>
<sequence length="106" mass="12141">MNSDKLLEMNREQLLQLRADIDAQLEKREVERKNEARAALKKIEEQYGFSLDQLTTNGNTAKKTKGIPKYANPDDPSKTWTGRGRKPQWVIDALDQGKSLDDLLIQ</sequence>
<dbReference type="RefSeq" id="WP_020038253.1">
    <property type="nucleotide sequence ID" value="NZ_KE557274.1"/>
</dbReference>
<comment type="similarity">
    <text evidence="2">Belongs to the histone-like protein H-NS family.</text>
</comment>
<evidence type="ECO:0000313" key="8">
    <source>
        <dbReference type="Proteomes" id="UP000015347"/>
    </source>
</evidence>
<reference evidence="8" key="1">
    <citation type="journal article" date="2014" name="Stand. Genomic Sci.">
        <title>Genome sequence of the exopolysaccharide-producing Salipiger mucosus type strain (DSM 16094(T)), a moderately halophilic member of the Roseobacter clade.</title>
        <authorList>
            <person name="Riedel T."/>
            <person name="Spring S."/>
            <person name="Fiebig A."/>
            <person name="Petersen J."/>
            <person name="Kyrpides N.C."/>
            <person name="Goker M."/>
            <person name="Klenk H.P."/>
        </authorList>
    </citation>
    <scope>NUCLEOTIDE SEQUENCE [LARGE SCALE GENOMIC DNA]</scope>
    <source>
        <strain evidence="8">DSM 16094</strain>
    </source>
</reference>
<keyword evidence="8" id="KW-1185">Reference proteome</keyword>
<accession>S9S1I4</accession>
<evidence type="ECO:0000259" key="6">
    <source>
        <dbReference type="SMART" id="SM00528"/>
    </source>
</evidence>
<dbReference type="eggNOG" id="COG2916">
    <property type="taxonomic scope" value="Bacteria"/>
</dbReference>
<keyword evidence="4" id="KW-0238">DNA-binding</keyword>
<evidence type="ECO:0000256" key="2">
    <source>
        <dbReference type="ARBA" id="ARBA00010610"/>
    </source>
</evidence>
<dbReference type="GO" id="GO:0005829">
    <property type="term" value="C:cytosol"/>
    <property type="evidence" value="ECO:0007669"/>
    <property type="project" value="TreeGrafter"/>
</dbReference>
<dbReference type="SMART" id="SM00528">
    <property type="entry name" value="HNS"/>
    <property type="match status" value="1"/>
</dbReference>
<dbReference type="HOGENOM" id="CLU_117503_1_2_5"/>
<keyword evidence="3" id="KW-0963">Cytoplasm</keyword>
<evidence type="ECO:0000256" key="3">
    <source>
        <dbReference type="ARBA" id="ARBA00022490"/>
    </source>
</evidence>
<dbReference type="Gene3D" id="4.10.430.10">
    <property type="entry name" value="Histone-like protein H-NS, C-terminal domain"/>
    <property type="match status" value="1"/>
</dbReference>
<protein>
    <submittedName>
        <fullName evidence="7">Histone-like nucleoid-structuring protein H-NS</fullName>
    </submittedName>
</protein>
<comment type="caution">
    <text evidence="7">The sequence shown here is derived from an EMBL/GenBank/DDBJ whole genome shotgun (WGS) entry which is preliminary data.</text>
</comment>
<dbReference type="Proteomes" id="UP000015347">
    <property type="component" value="Unassembled WGS sequence"/>
</dbReference>
<dbReference type="Pfam" id="PF00816">
    <property type="entry name" value="Histone_HNS"/>
    <property type="match status" value="1"/>
</dbReference>
<name>S9S1I4_9RHOB</name>
<dbReference type="InterPro" id="IPR027444">
    <property type="entry name" value="H-NS_C_dom"/>
</dbReference>
<dbReference type="GO" id="GO:0003680">
    <property type="term" value="F:minor groove of adenine-thymine-rich DNA binding"/>
    <property type="evidence" value="ECO:0007669"/>
    <property type="project" value="TreeGrafter"/>
</dbReference>
<feature type="region of interest" description="Disordered" evidence="5">
    <location>
        <begin position="55"/>
        <end position="86"/>
    </location>
</feature>
<dbReference type="SUPFAM" id="SSF81273">
    <property type="entry name" value="H-NS histone-like proteins"/>
    <property type="match status" value="1"/>
</dbReference>
<dbReference type="GO" id="GO:0003681">
    <property type="term" value="F:bent DNA binding"/>
    <property type="evidence" value="ECO:0007669"/>
    <property type="project" value="TreeGrafter"/>
</dbReference>
<dbReference type="GO" id="GO:0000976">
    <property type="term" value="F:transcription cis-regulatory region binding"/>
    <property type="evidence" value="ECO:0007669"/>
    <property type="project" value="TreeGrafter"/>
</dbReference>
<dbReference type="OrthoDB" id="5297879at2"/>
<dbReference type="GO" id="GO:0001217">
    <property type="term" value="F:DNA-binding transcription repressor activity"/>
    <property type="evidence" value="ECO:0007669"/>
    <property type="project" value="TreeGrafter"/>
</dbReference>
<evidence type="ECO:0000256" key="5">
    <source>
        <dbReference type="SAM" id="MobiDB-lite"/>
    </source>
</evidence>
<feature type="domain" description="DNA-binding protein H-NS-like C-terminal" evidence="6">
    <location>
        <begin position="60"/>
        <end position="105"/>
    </location>
</feature>
<proteinExistence type="inferred from homology"/>
<dbReference type="GO" id="GO:0009295">
    <property type="term" value="C:nucleoid"/>
    <property type="evidence" value="ECO:0007669"/>
    <property type="project" value="UniProtKB-SubCell"/>
</dbReference>